<evidence type="ECO:0000313" key="2">
    <source>
        <dbReference type="Proteomes" id="UP000196158"/>
    </source>
</evidence>
<dbReference type="Proteomes" id="UP000196158">
    <property type="component" value="Unassembled WGS sequence"/>
</dbReference>
<reference evidence="1 2" key="1">
    <citation type="submission" date="2017-04" db="EMBL/GenBank/DDBJ databases">
        <authorList>
            <person name="Afonso C.L."/>
            <person name="Miller P.J."/>
            <person name="Scott M.A."/>
            <person name="Spackman E."/>
            <person name="Goraichik I."/>
            <person name="Dimitrov K.M."/>
            <person name="Suarez D.L."/>
            <person name="Swayne D.E."/>
        </authorList>
    </citation>
    <scope>NUCLEOTIDE SEQUENCE [LARGE SCALE GENOMIC DNA]</scope>
</reference>
<organism evidence="1 2">
    <name type="scientific">Maudiozyma saulgeensis</name>
    <dbReference type="NCBI Taxonomy" id="1789683"/>
    <lineage>
        <taxon>Eukaryota</taxon>
        <taxon>Fungi</taxon>
        <taxon>Dikarya</taxon>
        <taxon>Ascomycota</taxon>
        <taxon>Saccharomycotina</taxon>
        <taxon>Saccharomycetes</taxon>
        <taxon>Saccharomycetales</taxon>
        <taxon>Saccharomycetaceae</taxon>
        <taxon>Maudiozyma</taxon>
    </lineage>
</organism>
<dbReference type="EMBL" id="FXLY01000006">
    <property type="protein sequence ID" value="SMN20801.1"/>
    <property type="molecule type" value="Genomic_DNA"/>
</dbReference>
<evidence type="ECO:0000313" key="1">
    <source>
        <dbReference type="EMBL" id="SMN20801.1"/>
    </source>
</evidence>
<accession>A0A1X7R5E4</accession>
<keyword evidence="2" id="KW-1185">Reference proteome</keyword>
<name>A0A1X7R5E4_9SACH</name>
<proteinExistence type="predicted"/>
<sequence>MPTAILLGDRTRPLCNSMVSPVILHRDPPPSLREGRCLADTLLPQTEGEGPGSSHSYFSSCKNTISARILSCDSLLLVFYGVLCIIRAEKDVRFISAFLLLRGVVCGVWCVGGVHANFCSCSCSCSSTPPFAVPVYGHLCLPLNCFRFPLPGGNQWTPRPRALPQVIAKPHALAFHTPLLLHTSHRKFVPFSLRSHWKAECLLLLKPLETFIP</sequence>
<protein>
    <submittedName>
        <fullName evidence="1">Uncharacterized protein</fullName>
    </submittedName>
</protein>
<dbReference type="AlphaFoldDB" id="A0A1X7R5E4"/>
<gene>
    <name evidence="1" type="ORF">KASA_0M02068G</name>
</gene>